<keyword evidence="1" id="KW-0147">Chitin-binding</keyword>
<comment type="caution">
    <text evidence="5">The sequence shown here is derived from an EMBL/GenBank/DDBJ whole genome shotgun (WGS) entry which is preliminary data.</text>
</comment>
<gene>
    <name evidence="5" type="ORF">PVL29_012764</name>
</gene>
<sequence>MAKGNSMTTMLLNLFLMLSFLLIISMAEGRFLPVFGKAKSTPHCDAVVGVRSGDTCFAISQMSNMTAKAFSAINPNLNCDALFIGQWLCVAGTAN</sequence>
<dbReference type="PROSITE" id="PS51782">
    <property type="entry name" value="LYSM"/>
    <property type="match status" value="1"/>
</dbReference>
<dbReference type="GO" id="GO:0008061">
    <property type="term" value="F:chitin binding"/>
    <property type="evidence" value="ECO:0007669"/>
    <property type="project" value="UniProtKB-KW"/>
</dbReference>
<evidence type="ECO:0000313" key="5">
    <source>
        <dbReference type="EMBL" id="KAJ9690273.1"/>
    </source>
</evidence>
<dbReference type="Gene3D" id="3.10.350.10">
    <property type="entry name" value="LysM domain"/>
    <property type="match status" value="1"/>
</dbReference>
<accession>A0AA38ZJL0</accession>
<dbReference type="PANTHER" id="PTHR34997">
    <property type="entry name" value="AM15"/>
    <property type="match status" value="1"/>
</dbReference>
<feature type="signal peptide" evidence="3">
    <location>
        <begin position="1"/>
        <end position="29"/>
    </location>
</feature>
<feature type="domain" description="LysM" evidence="4">
    <location>
        <begin position="46"/>
        <end position="90"/>
    </location>
</feature>
<evidence type="ECO:0000259" key="4">
    <source>
        <dbReference type="PROSITE" id="PS51782"/>
    </source>
</evidence>
<organism evidence="5 6">
    <name type="scientific">Vitis rotundifolia</name>
    <name type="common">Muscadine grape</name>
    <dbReference type="NCBI Taxonomy" id="103349"/>
    <lineage>
        <taxon>Eukaryota</taxon>
        <taxon>Viridiplantae</taxon>
        <taxon>Streptophyta</taxon>
        <taxon>Embryophyta</taxon>
        <taxon>Tracheophyta</taxon>
        <taxon>Spermatophyta</taxon>
        <taxon>Magnoliopsida</taxon>
        <taxon>eudicotyledons</taxon>
        <taxon>Gunneridae</taxon>
        <taxon>Pentapetalae</taxon>
        <taxon>rosids</taxon>
        <taxon>Vitales</taxon>
        <taxon>Vitaceae</taxon>
        <taxon>Viteae</taxon>
        <taxon>Vitis</taxon>
    </lineage>
</organism>
<keyword evidence="3" id="KW-0732">Signal</keyword>
<keyword evidence="2" id="KW-0843">Virulence</keyword>
<dbReference type="AlphaFoldDB" id="A0AA38ZJL0"/>
<protein>
    <recommendedName>
        <fullName evidence="4">LysM domain-containing protein</fullName>
    </recommendedName>
</protein>
<dbReference type="InterPro" id="IPR018392">
    <property type="entry name" value="LysM"/>
</dbReference>
<dbReference type="CDD" id="cd00118">
    <property type="entry name" value="LysM"/>
    <property type="match status" value="1"/>
</dbReference>
<dbReference type="Proteomes" id="UP001168098">
    <property type="component" value="Unassembled WGS sequence"/>
</dbReference>
<dbReference type="SUPFAM" id="SSF54106">
    <property type="entry name" value="LysM domain"/>
    <property type="match status" value="1"/>
</dbReference>
<dbReference type="InterPro" id="IPR036779">
    <property type="entry name" value="LysM_dom_sf"/>
</dbReference>
<dbReference type="SMART" id="SM00257">
    <property type="entry name" value="LysM"/>
    <property type="match status" value="1"/>
</dbReference>
<dbReference type="PANTHER" id="PTHR34997:SF1">
    <property type="entry name" value="PEPTIDOGLYCAN-BINDING LYSIN DOMAIN"/>
    <property type="match status" value="1"/>
</dbReference>
<feature type="chain" id="PRO_5041347796" description="LysM domain-containing protein" evidence="3">
    <location>
        <begin position="30"/>
        <end position="95"/>
    </location>
</feature>
<evidence type="ECO:0000256" key="2">
    <source>
        <dbReference type="ARBA" id="ARBA00023026"/>
    </source>
</evidence>
<evidence type="ECO:0000256" key="3">
    <source>
        <dbReference type="SAM" id="SignalP"/>
    </source>
</evidence>
<dbReference type="EMBL" id="JARBHA010000010">
    <property type="protein sequence ID" value="KAJ9690273.1"/>
    <property type="molecule type" value="Genomic_DNA"/>
</dbReference>
<keyword evidence="6" id="KW-1185">Reference proteome</keyword>
<evidence type="ECO:0000313" key="6">
    <source>
        <dbReference type="Proteomes" id="UP001168098"/>
    </source>
</evidence>
<name>A0AA38ZJL0_VITRO</name>
<evidence type="ECO:0000256" key="1">
    <source>
        <dbReference type="ARBA" id="ARBA00022669"/>
    </source>
</evidence>
<dbReference type="InterPro" id="IPR052210">
    <property type="entry name" value="LysM1-like"/>
</dbReference>
<reference evidence="5 6" key="1">
    <citation type="journal article" date="2023" name="BMC Biotechnol.">
        <title>Vitis rotundifolia cv Carlos genome sequencing.</title>
        <authorList>
            <person name="Huff M."/>
            <person name="Hulse-Kemp A."/>
            <person name="Scheffler B."/>
            <person name="Youngblood R."/>
            <person name="Simpson S."/>
            <person name="Babiker E."/>
            <person name="Staton M."/>
        </authorList>
    </citation>
    <scope>NUCLEOTIDE SEQUENCE [LARGE SCALE GENOMIC DNA]</scope>
    <source>
        <tissue evidence="5">Leaf</tissue>
    </source>
</reference>
<dbReference type="Pfam" id="PF01476">
    <property type="entry name" value="LysM"/>
    <property type="match status" value="1"/>
</dbReference>
<proteinExistence type="predicted"/>